<dbReference type="PIRSF" id="PIRSF006276">
    <property type="entry name" value="UspA"/>
    <property type="match status" value="1"/>
</dbReference>
<organism evidence="4 5">
    <name type="scientific">Levilactobacillus hammesii DSM 16381</name>
    <dbReference type="NCBI Taxonomy" id="1423753"/>
    <lineage>
        <taxon>Bacteria</taxon>
        <taxon>Bacillati</taxon>
        <taxon>Bacillota</taxon>
        <taxon>Bacilli</taxon>
        <taxon>Lactobacillales</taxon>
        <taxon>Lactobacillaceae</taxon>
        <taxon>Levilactobacillus</taxon>
    </lineage>
</organism>
<evidence type="ECO:0000259" key="3">
    <source>
        <dbReference type="Pfam" id="PF00582"/>
    </source>
</evidence>
<dbReference type="Proteomes" id="UP000051580">
    <property type="component" value="Unassembled WGS sequence"/>
</dbReference>
<dbReference type="EMBL" id="AZFS01000066">
    <property type="protein sequence ID" value="KRL93181.1"/>
    <property type="molecule type" value="Genomic_DNA"/>
</dbReference>
<evidence type="ECO:0000313" key="4">
    <source>
        <dbReference type="EMBL" id="KRL93181.1"/>
    </source>
</evidence>
<dbReference type="Gene3D" id="3.40.50.620">
    <property type="entry name" value="HUPs"/>
    <property type="match status" value="1"/>
</dbReference>
<dbReference type="PANTHER" id="PTHR46268:SF6">
    <property type="entry name" value="UNIVERSAL STRESS PROTEIN UP12"/>
    <property type="match status" value="1"/>
</dbReference>
<dbReference type="GO" id="GO:0005737">
    <property type="term" value="C:cytoplasm"/>
    <property type="evidence" value="ECO:0007669"/>
    <property type="project" value="UniProtKB-SubCell"/>
</dbReference>
<dbReference type="InterPro" id="IPR014729">
    <property type="entry name" value="Rossmann-like_a/b/a_fold"/>
</dbReference>
<keyword evidence="2" id="KW-0963">Cytoplasm</keyword>
<name>A0A0R1UIU6_9LACO</name>
<comment type="similarity">
    <text evidence="1 2">Belongs to the universal stress protein A family.</text>
</comment>
<protein>
    <recommendedName>
        <fullName evidence="2">Universal stress protein</fullName>
    </recommendedName>
</protein>
<dbReference type="PATRIC" id="fig|1423753.3.peg.1694"/>
<dbReference type="PANTHER" id="PTHR46268">
    <property type="entry name" value="STRESS RESPONSE PROTEIN NHAX"/>
    <property type="match status" value="1"/>
</dbReference>
<dbReference type="SUPFAM" id="SSF52402">
    <property type="entry name" value="Adenine nucleotide alpha hydrolases-like"/>
    <property type="match status" value="1"/>
</dbReference>
<sequence length="165" mass="17982">MSERYERILVGVDGSRQAKRAVEKAIAVAVRNEADLIIVTIMTGGDYVGIGNNTKVGFGFVDQEVMDEARQRSEQTVDAYRKQAKKAGVKHVETSVFYGHPNIDLAKTLPQEYDADLIMIGAIGSNVVERMLMGSTASAVVANAVTDVLIVRTDLSNHSSKFKHV</sequence>
<evidence type="ECO:0000256" key="1">
    <source>
        <dbReference type="ARBA" id="ARBA00008791"/>
    </source>
</evidence>
<comment type="subcellular location">
    <subcellularLocation>
        <location evidence="2">Cytoplasm</location>
    </subcellularLocation>
</comment>
<dbReference type="STRING" id="1423753.FD28_GL001631"/>
<dbReference type="InterPro" id="IPR006015">
    <property type="entry name" value="Universal_stress_UspA"/>
</dbReference>
<dbReference type="OrthoDB" id="2321605at2"/>
<evidence type="ECO:0000256" key="2">
    <source>
        <dbReference type="PIRNR" id="PIRNR006276"/>
    </source>
</evidence>
<comment type="caution">
    <text evidence="4">The sequence shown here is derived from an EMBL/GenBank/DDBJ whole genome shotgun (WGS) entry which is preliminary data.</text>
</comment>
<dbReference type="Pfam" id="PF00582">
    <property type="entry name" value="Usp"/>
    <property type="match status" value="1"/>
</dbReference>
<dbReference type="AlphaFoldDB" id="A0A0R1UIU6"/>
<proteinExistence type="inferred from homology"/>
<dbReference type="PRINTS" id="PR01438">
    <property type="entry name" value="UNVRSLSTRESS"/>
</dbReference>
<feature type="domain" description="UspA" evidence="3">
    <location>
        <begin position="5"/>
        <end position="152"/>
    </location>
</feature>
<dbReference type="RefSeq" id="WP_057735431.1">
    <property type="nucleotide sequence ID" value="NZ_AZFS01000066.1"/>
</dbReference>
<accession>A0A0R1UIU6</accession>
<gene>
    <name evidence="4" type="ORF">FD28_GL001631</name>
</gene>
<reference evidence="4 5" key="1">
    <citation type="journal article" date="2015" name="Genome Announc.">
        <title>Expanding the biotechnology potential of lactobacilli through comparative genomics of 213 strains and associated genera.</title>
        <authorList>
            <person name="Sun Z."/>
            <person name="Harris H.M."/>
            <person name="McCann A."/>
            <person name="Guo C."/>
            <person name="Argimon S."/>
            <person name="Zhang W."/>
            <person name="Yang X."/>
            <person name="Jeffery I.B."/>
            <person name="Cooney J.C."/>
            <person name="Kagawa T.F."/>
            <person name="Liu W."/>
            <person name="Song Y."/>
            <person name="Salvetti E."/>
            <person name="Wrobel A."/>
            <person name="Rasinkangas P."/>
            <person name="Parkhill J."/>
            <person name="Rea M.C."/>
            <person name="O'Sullivan O."/>
            <person name="Ritari J."/>
            <person name="Douillard F.P."/>
            <person name="Paul Ross R."/>
            <person name="Yang R."/>
            <person name="Briner A.E."/>
            <person name="Felis G.E."/>
            <person name="de Vos W.M."/>
            <person name="Barrangou R."/>
            <person name="Klaenhammer T.R."/>
            <person name="Caufield P.W."/>
            <person name="Cui Y."/>
            <person name="Zhang H."/>
            <person name="O'Toole P.W."/>
        </authorList>
    </citation>
    <scope>NUCLEOTIDE SEQUENCE [LARGE SCALE GENOMIC DNA]</scope>
    <source>
        <strain evidence="4 5">DSM 16381</strain>
    </source>
</reference>
<evidence type="ECO:0000313" key="5">
    <source>
        <dbReference type="Proteomes" id="UP000051580"/>
    </source>
</evidence>
<keyword evidence="5" id="KW-1185">Reference proteome</keyword>
<dbReference type="CDD" id="cd00293">
    <property type="entry name" value="USP-like"/>
    <property type="match status" value="1"/>
</dbReference>
<dbReference type="InterPro" id="IPR006016">
    <property type="entry name" value="UspA"/>
</dbReference>